<evidence type="ECO:0000256" key="5">
    <source>
        <dbReference type="ARBA" id="ARBA00022989"/>
    </source>
</evidence>
<keyword evidence="3" id="KW-0812">Transmembrane</keyword>
<keyword evidence="4" id="KW-0732">Signal</keyword>
<gene>
    <name evidence="8" type="ORF">SLEP1_g59433</name>
</gene>
<evidence type="ECO:0000313" key="9">
    <source>
        <dbReference type="Proteomes" id="UP001054252"/>
    </source>
</evidence>
<keyword evidence="2" id="KW-0723">Serine/threonine-protein kinase</keyword>
<dbReference type="Proteomes" id="UP001054252">
    <property type="component" value="Unassembled WGS sequence"/>
</dbReference>
<protein>
    <submittedName>
        <fullName evidence="8">Uncharacterized protein</fullName>
    </submittedName>
</protein>
<sequence>MVKKMIMVALWCVQMRPTNRPSMHKVVEMLEAELENSQKPPLSSFILIKFKKIILKRQPTSQSSISSSSCNDVEIESLSLLENEH</sequence>
<keyword evidence="2" id="KW-0418">Kinase</keyword>
<dbReference type="PANTHER" id="PTHR27009">
    <property type="entry name" value="RUST RESISTANCE KINASE LR10-RELATED"/>
    <property type="match status" value="1"/>
</dbReference>
<keyword evidence="9" id="KW-1185">Reference proteome</keyword>
<comment type="subcellular location">
    <subcellularLocation>
        <location evidence="1">Membrane</location>
        <topology evidence="1">Single-pass type I membrane protein</topology>
    </subcellularLocation>
</comment>
<organism evidence="8 9">
    <name type="scientific">Rubroshorea leprosula</name>
    <dbReference type="NCBI Taxonomy" id="152421"/>
    <lineage>
        <taxon>Eukaryota</taxon>
        <taxon>Viridiplantae</taxon>
        <taxon>Streptophyta</taxon>
        <taxon>Embryophyta</taxon>
        <taxon>Tracheophyta</taxon>
        <taxon>Spermatophyta</taxon>
        <taxon>Magnoliopsida</taxon>
        <taxon>eudicotyledons</taxon>
        <taxon>Gunneridae</taxon>
        <taxon>Pentapetalae</taxon>
        <taxon>rosids</taxon>
        <taxon>malvids</taxon>
        <taxon>Malvales</taxon>
        <taxon>Dipterocarpaceae</taxon>
        <taxon>Rubroshorea</taxon>
    </lineage>
</organism>
<keyword evidence="2" id="KW-0808">Transferase</keyword>
<reference evidence="8 9" key="1">
    <citation type="journal article" date="2021" name="Commun. Biol.">
        <title>The genome of Shorea leprosula (Dipterocarpaceae) highlights the ecological relevance of drought in aseasonal tropical rainforests.</title>
        <authorList>
            <person name="Ng K.K.S."/>
            <person name="Kobayashi M.J."/>
            <person name="Fawcett J.A."/>
            <person name="Hatakeyama M."/>
            <person name="Paape T."/>
            <person name="Ng C.H."/>
            <person name="Ang C.C."/>
            <person name="Tnah L.H."/>
            <person name="Lee C.T."/>
            <person name="Nishiyama T."/>
            <person name="Sese J."/>
            <person name="O'Brien M.J."/>
            <person name="Copetti D."/>
            <person name="Mohd Noor M.I."/>
            <person name="Ong R.C."/>
            <person name="Putra M."/>
            <person name="Sireger I.Z."/>
            <person name="Indrioko S."/>
            <person name="Kosugi Y."/>
            <person name="Izuno A."/>
            <person name="Isagi Y."/>
            <person name="Lee S.L."/>
            <person name="Shimizu K.K."/>
        </authorList>
    </citation>
    <scope>NUCLEOTIDE SEQUENCE [LARGE SCALE GENOMIC DNA]</scope>
    <source>
        <strain evidence="8">214</strain>
    </source>
</reference>
<keyword evidence="5" id="KW-1133">Transmembrane helix</keyword>
<evidence type="ECO:0000256" key="4">
    <source>
        <dbReference type="ARBA" id="ARBA00022729"/>
    </source>
</evidence>
<evidence type="ECO:0000256" key="6">
    <source>
        <dbReference type="ARBA" id="ARBA00023136"/>
    </source>
</evidence>
<evidence type="ECO:0000256" key="3">
    <source>
        <dbReference type="ARBA" id="ARBA00022692"/>
    </source>
</evidence>
<evidence type="ECO:0000256" key="2">
    <source>
        <dbReference type="ARBA" id="ARBA00022527"/>
    </source>
</evidence>
<dbReference type="EMBL" id="BPVZ01000902">
    <property type="protein sequence ID" value="GKV52877.1"/>
    <property type="molecule type" value="Genomic_DNA"/>
</dbReference>
<dbReference type="InterPro" id="IPR045874">
    <property type="entry name" value="LRK10/LRL21-25-like"/>
</dbReference>
<dbReference type="GO" id="GO:0004674">
    <property type="term" value="F:protein serine/threonine kinase activity"/>
    <property type="evidence" value="ECO:0007669"/>
    <property type="project" value="UniProtKB-KW"/>
</dbReference>
<dbReference type="AlphaFoldDB" id="A0AAV5MWV6"/>
<dbReference type="GO" id="GO:0016020">
    <property type="term" value="C:membrane"/>
    <property type="evidence" value="ECO:0007669"/>
    <property type="project" value="UniProtKB-SubCell"/>
</dbReference>
<comment type="caution">
    <text evidence="8">The sequence shown here is derived from an EMBL/GenBank/DDBJ whole genome shotgun (WGS) entry which is preliminary data.</text>
</comment>
<evidence type="ECO:0000313" key="8">
    <source>
        <dbReference type="EMBL" id="GKV52877.1"/>
    </source>
</evidence>
<keyword evidence="6" id="KW-0472">Membrane</keyword>
<proteinExistence type="predicted"/>
<evidence type="ECO:0000256" key="7">
    <source>
        <dbReference type="ARBA" id="ARBA00023180"/>
    </source>
</evidence>
<dbReference type="Gene3D" id="1.10.510.10">
    <property type="entry name" value="Transferase(Phosphotransferase) domain 1"/>
    <property type="match status" value="1"/>
</dbReference>
<accession>A0AAV5MWV6</accession>
<name>A0AAV5MWV6_9ROSI</name>
<keyword evidence="7" id="KW-0325">Glycoprotein</keyword>
<evidence type="ECO:0000256" key="1">
    <source>
        <dbReference type="ARBA" id="ARBA00004479"/>
    </source>
</evidence>